<protein>
    <submittedName>
        <fullName evidence="2">Outer membrane protein with beta-barrel domain</fullName>
    </submittedName>
</protein>
<reference evidence="2 3" key="1">
    <citation type="submission" date="2019-03" db="EMBL/GenBank/DDBJ databases">
        <title>Genomic Encyclopedia of Type Strains, Phase IV (KMG-IV): sequencing the most valuable type-strain genomes for metagenomic binning, comparative biology and taxonomic classification.</title>
        <authorList>
            <person name="Goeker M."/>
        </authorList>
    </citation>
    <scope>NUCLEOTIDE SEQUENCE [LARGE SCALE GENOMIC DNA]</scope>
    <source>
        <strain evidence="2 3">DSM 103236</strain>
    </source>
</reference>
<organism evidence="2 3">
    <name type="scientific">Pedobacter psychrotolerans</name>
    <dbReference type="NCBI Taxonomy" id="1843235"/>
    <lineage>
        <taxon>Bacteria</taxon>
        <taxon>Pseudomonadati</taxon>
        <taxon>Bacteroidota</taxon>
        <taxon>Sphingobacteriia</taxon>
        <taxon>Sphingobacteriales</taxon>
        <taxon>Sphingobacteriaceae</taxon>
        <taxon>Pedobacter</taxon>
    </lineage>
</organism>
<feature type="compositionally biased region" description="Low complexity" evidence="1">
    <location>
        <begin position="67"/>
        <end position="83"/>
    </location>
</feature>
<evidence type="ECO:0000313" key="2">
    <source>
        <dbReference type="EMBL" id="TCO21529.1"/>
    </source>
</evidence>
<accession>A0A4R2H644</accession>
<evidence type="ECO:0000313" key="3">
    <source>
        <dbReference type="Proteomes" id="UP000295684"/>
    </source>
</evidence>
<evidence type="ECO:0000256" key="1">
    <source>
        <dbReference type="SAM" id="MobiDB-lite"/>
    </source>
</evidence>
<sequence length="245" mass="26217">MGNCNGFIFDQPFKCFFKAYLNPNTSFYLNVIQLILMKKQLLMMSFFMAIGVIAAAQSKSKSKAAPKAKTETKSTASRSNSSSLRAYGKGDNLLNVGIGIGSPFFGSGYSSSLPVNPSVSFEKGITDEISVGGQVAYASSKYNVDLPGSNYSFKQNAFYIGARGSYHFNEIFKLDPKFDVYGGASLGYVIASVSDKDGFNGTTGSGIGFGLFAGGKYYFSNNTSVFAELGYQSLAVLNVGIAFKL</sequence>
<dbReference type="EMBL" id="SLWO01000007">
    <property type="protein sequence ID" value="TCO21529.1"/>
    <property type="molecule type" value="Genomic_DNA"/>
</dbReference>
<dbReference type="AlphaFoldDB" id="A0A4R2H644"/>
<dbReference type="OrthoDB" id="1118003at2"/>
<gene>
    <name evidence="2" type="ORF">EV200_107123</name>
</gene>
<name>A0A4R2H644_9SPHI</name>
<dbReference type="Gene3D" id="2.40.160.20">
    <property type="match status" value="1"/>
</dbReference>
<proteinExistence type="predicted"/>
<dbReference type="Proteomes" id="UP000295684">
    <property type="component" value="Unassembled WGS sequence"/>
</dbReference>
<feature type="region of interest" description="Disordered" evidence="1">
    <location>
        <begin position="64"/>
        <end position="83"/>
    </location>
</feature>
<dbReference type="InterPro" id="IPR011250">
    <property type="entry name" value="OMP/PagP_B-barrel"/>
</dbReference>
<dbReference type="SUPFAM" id="SSF56925">
    <property type="entry name" value="OMPA-like"/>
    <property type="match status" value="1"/>
</dbReference>
<comment type="caution">
    <text evidence="2">The sequence shown here is derived from an EMBL/GenBank/DDBJ whole genome shotgun (WGS) entry which is preliminary data.</text>
</comment>